<sequence>MIIGLILAGGLSSRMGEDKALMEVDGVTMLDRTARTLRGLGVDLVAVSGSRPGGIPDRWAGTGPVGGMASAAAVLPDAELVVVPVDMPRLGAEVLMPLLAQRSLPATRWEGHPLPMRLTLNAGTRDALATLMTLTGRERSVSALQARIGTTTLPLDGLDPLFLANCNTPDEWREANA</sequence>
<dbReference type="KEGG" id="lrz:BJI69_04015"/>
<dbReference type="OrthoDB" id="9788394at2"/>
<evidence type="ECO:0000256" key="6">
    <source>
        <dbReference type="ARBA" id="ARBA00023134"/>
    </source>
</evidence>
<keyword evidence="4" id="KW-0547">Nucleotide-binding</keyword>
<keyword evidence="1" id="KW-0963">Cytoplasm</keyword>
<dbReference type="InterPro" id="IPR025877">
    <property type="entry name" value="MobA-like_NTP_Trfase"/>
</dbReference>
<reference evidence="10" key="1">
    <citation type="submission" date="2016-09" db="EMBL/GenBank/DDBJ databases">
        <authorList>
            <person name="Lysoe E."/>
        </authorList>
    </citation>
    <scope>NUCLEOTIDE SEQUENCE [LARGE SCALE GENOMIC DNA]</scope>
    <source>
        <strain evidence="10">LJ96T</strain>
    </source>
</reference>
<dbReference type="GO" id="GO:0046872">
    <property type="term" value="F:metal ion binding"/>
    <property type="evidence" value="ECO:0007669"/>
    <property type="project" value="UniProtKB-KW"/>
</dbReference>
<dbReference type="STRING" id="1440763.BJI69_04015"/>
<keyword evidence="10" id="KW-1185">Reference proteome</keyword>
<keyword evidence="6" id="KW-0342">GTP-binding</keyword>
<dbReference type="Proteomes" id="UP000182987">
    <property type="component" value="Chromosome"/>
</dbReference>
<dbReference type="RefSeq" id="WP_046967034.1">
    <property type="nucleotide sequence ID" value="NZ_CP017480.1"/>
</dbReference>
<dbReference type="AlphaFoldDB" id="A0A0G9HEG5"/>
<dbReference type="PANTHER" id="PTHR19136">
    <property type="entry name" value="MOLYBDENUM COFACTOR GUANYLYLTRANSFERASE"/>
    <property type="match status" value="1"/>
</dbReference>
<evidence type="ECO:0000256" key="2">
    <source>
        <dbReference type="ARBA" id="ARBA00022679"/>
    </source>
</evidence>
<evidence type="ECO:0000256" key="4">
    <source>
        <dbReference type="ARBA" id="ARBA00022741"/>
    </source>
</evidence>
<gene>
    <name evidence="9" type="ORF">BJI69_04015</name>
</gene>
<dbReference type="CDD" id="cd02503">
    <property type="entry name" value="MobA"/>
    <property type="match status" value="1"/>
</dbReference>
<dbReference type="PATRIC" id="fig|1440763.5.peg.1185"/>
<dbReference type="GO" id="GO:1902758">
    <property type="term" value="P:bis(molybdopterin guanine dinucleotide)molybdenum biosynthetic process"/>
    <property type="evidence" value="ECO:0007669"/>
    <property type="project" value="TreeGrafter"/>
</dbReference>
<dbReference type="SUPFAM" id="SSF53448">
    <property type="entry name" value="Nucleotide-diphospho-sugar transferases"/>
    <property type="match status" value="1"/>
</dbReference>
<keyword evidence="7" id="KW-0501">Molybdenum cofactor biosynthesis</keyword>
<evidence type="ECO:0000313" key="10">
    <source>
        <dbReference type="Proteomes" id="UP000182987"/>
    </source>
</evidence>
<keyword evidence="2" id="KW-0808">Transferase</keyword>
<evidence type="ECO:0000259" key="8">
    <source>
        <dbReference type="Pfam" id="PF12804"/>
    </source>
</evidence>
<evidence type="ECO:0000313" key="9">
    <source>
        <dbReference type="EMBL" id="APG03150.1"/>
    </source>
</evidence>
<dbReference type="GO" id="GO:0016779">
    <property type="term" value="F:nucleotidyltransferase activity"/>
    <property type="evidence" value="ECO:0007669"/>
    <property type="project" value="UniProtKB-ARBA"/>
</dbReference>
<name>A0A0G9HEG5_9GAMM</name>
<organism evidence="9 10">
    <name type="scientific">Luteibacter rhizovicinus DSM 16549</name>
    <dbReference type="NCBI Taxonomy" id="1440763"/>
    <lineage>
        <taxon>Bacteria</taxon>
        <taxon>Pseudomonadati</taxon>
        <taxon>Pseudomonadota</taxon>
        <taxon>Gammaproteobacteria</taxon>
        <taxon>Lysobacterales</taxon>
        <taxon>Rhodanobacteraceae</taxon>
        <taxon>Luteibacter</taxon>
    </lineage>
</organism>
<dbReference type="Gene3D" id="3.90.550.10">
    <property type="entry name" value="Spore Coat Polysaccharide Biosynthesis Protein SpsA, Chain A"/>
    <property type="match status" value="1"/>
</dbReference>
<dbReference type="PANTHER" id="PTHR19136:SF81">
    <property type="entry name" value="MOLYBDENUM COFACTOR GUANYLYLTRANSFERASE"/>
    <property type="match status" value="1"/>
</dbReference>
<proteinExistence type="predicted"/>
<protein>
    <recommendedName>
        <fullName evidence="8">MobA-like NTP transferase domain-containing protein</fullName>
    </recommendedName>
</protein>
<dbReference type="InterPro" id="IPR029044">
    <property type="entry name" value="Nucleotide-diphossugar_trans"/>
</dbReference>
<dbReference type="InterPro" id="IPR013482">
    <property type="entry name" value="Molybde_CF_guanTrfase"/>
</dbReference>
<dbReference type="GO" id="GO:0005525">
    <property type="term" value="F:GTP binding"/>
    <property type="evidence" value="ECO:0007669"/>
    <property type="project" value="UniProtKB-KW"/>
</dbReference>
<evidence type="ECO:0000256" key="7">
    <source>
        <dbReference type="ARBA" id="ARBA00023150"/>
    </source>
</evidence>
<evidence type="ECO:0000256" key="1">
    <source>
        <dbReference type="ARBA" id="ARBA00022490"/>
    </source>
</evidence>
<evidence type="ECO:0000256" key="5">
    <source>
        <dbReference type="ARBA" id="ARBA00022842"/>
    </source>
</evidence>
<keyword evidence="5" id="KW-0460">Magnesium</keyword>
<evidence type="ECO:0000256" key="3">
    <source>
        <dbReference type="ARBA" id="ARBA00022723"/>
    </source>
</evidence>
<keyword evidence="3" id="KW-0479">Metal-binding</keyword>
<dbReference type="Pfam" id="PF12804">
    <property type="entry name" value="NTP_transf_3"/>
    <property type="match status" value="1"/>
</dbReference>
<dbReference type="EMBL" id="CP017480">
    <property type="protein sequence ID" value="APG03150.1"/>
    <property type="molecule type" value="Genomic_DNA"/>
</dbReference>
<feature type="domain" description="MobA-like NTP transferase" evidence="8">
    <location>
        <begin position="4"/>
        <end position="141"/>
    </location>
</feature>
<accession>A0A0G9HEG5</accession>